<dbReference type="EMBL" id="JBGMDY010000003">
    <property type="protein sequence ID" value="KAL2340734.1"/>
    <property type="molecule type" value="Genomic_DNA"/>
</dbReference>
<evidence type="ECO:0000313" key="2">
    <source>
        <dbReference type="Proteomes" id="UP001603857"/>
    </source>
</evidence>
<gene>
    <name evidence="1" type="ORF">Fmac_008674</name>
</gene>
<dbReference type="Proteomes" id="UP001603857">
    <property type="component" value="Unassembled WGS sequence"/>
</dbReference>
<name>A0ABD1MY47_9FABA</name>
<reference evidence="1 2" key="1">
    <citation type="submission" date="2024-08" db="EMBL/GenBank/DDBJ databases">
        <title>Insights into the chromosomal genome structure of Flemingia macrophylla.</title>
        <authorList>
            <person name="Ding Y."/>
            <person name="Zhao Y."/>
            <person name="Bi W."/>
            <person name="Wu M."/>
            <person name="Zhao G."/>
            <person name="Gong Y."/>
            <person name="Li W."/>
            <person name="Zhang P."/>
        </authorList>
    </citation>
    <scope>NUCLEOTIDE SEQUENCE [LARGE SCALE GENOMIC DNA]</scope>
    <source>
        <strain evidence="1">DYQJB</strain>
        <tissue evidence="1">Leaf</tissue>
    </source>
</reference>
<comment type="caution">
    <text evidence="1">The sequence shown here is derived from an EMBL/GenBank/DDBJ whole genome shotgun (WGS) entry which is preliminary data.</text>
</comment>
<evidence type="ECO:0000313" key="1">
    <source>
        <dbReference type="EMBL" id="KAL2340734.1"/>
    </source>
</evidence>
<proteinExistence type="predicted"/>
<accession>A0ABD1MY47</accession>
<sequence>MSLISKNILGNKNYIIMSKIRKIKYVNKDNSDKLNILNKKKSLTLALFNKMHEIFHPTMISKIQEYRADKVNQMEALNVRDLFIPKALDTAKGADE</sequence>
<organism evidence="1 2">
    <name type="scientific">Flemingia macrophylla</name>
    <dbReference type="NCBI Taxonomy" id="520843"/>
    <lineage>
        <taxon>Eukaryota</taxon>
        <taxon>Viridiplantae</taxon>
        <taxon>Streptophyta</taxon>
        <taxon>Embryophyta</taxon>
        <taxon>Tracheophyta</taxon>
        <taxon>Spermatophyta</taxon>
        <taxon>Magnoliopsida</taxon>
        <taxon>eudicotyledons</taxon>
        <taxon>Gunneridae</taxon>
        <taxon>Pentapetalae</taxon>
        <taxon>rosids</taxon>
        <taxon>fabids</taxon>
        <taxon>Fabales</taxon>
        <taxon>Fabaceae</taxon>
        <taxon>Papilionoideae</taxon>
        <taxon>50 kb inversion clade</taxon>
        <taxon>NPAAA clade</taxon>
        <taxon>indigoferoid/millettioid clade</taxon>
        <taxon>Phaseoleae</taxon>
        <taxon>Flemingia</taxon>
    </lineage>
</organism>
<keyword evidence="2" id="KW-1185">Reference proteome</keyword>
<protein>
    <submittedName>
        <fullName evidence="1">Uncharacterized protein</fullName>
    </submittedName>
</protein>
<dbReference type="AlphaFoldDB" id="A0ABD1MY47"/>